<feature type="compositionally biased region" description="Polar residues" evidence="11">
    <location>
        <begin position="20"/>
        <end position="29"/>
    </location>
</feature>
<evidence type="ECO:0000256" key="5">
    <source>
        <dbReference type="ARBA" id="ARBA00022679"/>
    </source>
</evidence>
<evidence type="ECO:0000256" key="9">
    <source>
        <dbReference type="ARBA" id="ARBA00047899"/>
    </source>
</evidence>
<evidence type="ECO:0000256" key="4">
    <source>
        <dbReference type="ARBA" id="ARBA00022553"/>
    </source>
</evidence>
<dbReference type="Gene3D" id="1.10.510.10">
    <property type="entry name" value="Transferase(Phosphotransferase) domain 1"/>
    <property type="match status" value="1"/>
</dbReference>
<evidence type="ECO:0000256" key="11">
    <source>
        <dbReference type="SAM" id="MobiDB-lite"/>
    </source>
</evidence>
<evidence type="ECO:0000256" key="8">
    <source>
        <dbReference type="ARBA" id="ARBA00022840"/>
    </source>
</evidence>
<feature type="region of interest" description="Disordered" evidence="11">
    <location>
        <begin position="1"/>
        <end position="30"/>
    </location>
</feature>
<name>A0ABU7ADU4_9TELE</name>
<dbReference type="Proteomes" id="UP001345963">
    <property type="component" value="Unassembled WGS sequence"/>
</dbReference>
<keyword evidence="5" id="KW-0808">Transferase</keyword>
<keyword evidence="3" id="KW-0723">Serine/threonine-protein kinase</keyword>
<comment type="caution">
    <text evidence="12">The sequence shown here is derived from an EMBL/GenBank/DDBJ whole genome shotgun (WGS) entry which is preliminary data.</text>
</comment>
<keyword evidence="8" id="KW-0067">ATP-binding</keyword>
<dbReference type="EC" id="2.7.11.1" evidence="2"/>
<evidence type="ECO:0000256" key="10">
    <source>
        <dbReference type="ARBA" id="ARBA00048679"/>
    </source>
</evidence>
<comment type="catalytic activity">
    <reaction evidence="9">
        <text>L-threonyl-[protein] + ATP = O-phospho-L-threonyl-[protein] + ADP + H(+)</text>
        <dbReference type="Rhea" id="RHEA:46608"/>
        <dbReference type="Rhea" id="RHEA-COMP:11060"/>
        <dbReference type="Rhea" id="RHEA-COMP:11605"/>
        <dbReference type="ChEBI" id="CHEBI:15378"/>
        <dbReference type="ChEBI" id="CHEBI:30013"/>
        <dbReference type="ChEBI" id="CHEBI:30616"/>
        <dbReference type="ChEBI" id="CHEBI:61977"/>
        <dbReference type="ChEBI" id="CHEBI:456216"/>
        <dbReference type="EC" id="2.7.11.1"/>
    </reaction>
</comment>
<gene>
    <name evidence="12" type="ORF">ATANTOWER_007689</name>
</gene>
<keyword evidence="6" id="KW-0547">Nucleotide-binding</keyword>
<organism evidence="12 13">
    <name type="scientific">Ataeniobius toweri</name>
    <dbReference type="NCBI Taxonomy" id="208326"/>
    <lineage>
        <taxon>Eukaryota</taxon>
        <taxon>Metazoa</taxon>
        <taxon>Chordata</taxon>
        <taxon>Craniata</taxon>
        <taxon>Vertebrata</taxon>
        <taxon>Euteleostomi</taxon>
        <taxon>Actinopterygii</taxon>
        <taxon>Neopterygii</taxon>
        <taxon>Teleostei</taxon>
        <taxon>Neoteleostei</taxon>
        <taxon>Acanthomorphata</taxon>
        <taxon>Ovalentaria</taxon>
        <taxon>Atherinomorphae</taxon>
        <taxon>Cyprinodontiformes</taxon>
        <taxon>Goodeidae</taxon>
        <taxon>Ataeniobius</taxon>
    </lineage>
</organism>
<comment type="catalytic activity">
    <reaction evidence="10">
        <text>L-seryl-[protein] + ATP = O-phospho-L-seryl-[protein] + ADP + H(+)</text>
        <dbReference type="Rhea" id="RHEA:17989"/>
        <dbReference type="Rhea" id="RHEA-COMP:9863"/>
        <dbReference type="Rhea" id="RHEA-COMP:11604"/>
        <dbReference type="ChEBI" id="CHEBI:15378"/>
        <dbReference type="ChEBI" id="CHEBI:29999"/>
        <dbReference type="ChEBI" id="CHEBI:30616"/>
        <dbReference type="ChEBI" id="CHEBI:83421"/>
        <dbReference type="ChEBI" id="CHEBI:456216"/>
        <dbReference type="EC" id="2.7.11.1"/>
    </reaction>
</comment>
<reference evidence="12 13" key="1">
    <citation type="submission" date="2021-07" db="EMBL/GenBank/DDBJ databases">
        <authorList>
            <person name="Palmer J.M."/>
        </authorList>
    </citation>
    <scope>NUCLEOTIDE SEQUENCE [LARGE SCALE GENOMIC DNA]</scope>
    <source>
        <strain evidence="12 13">AT_MEX2019</strain>
        <tissue evidence="12">Muscle</tissue>
    </source>
</reference>
<sequence>MAPRLSLGLGPLGYHEEQPSHQALSNKSPPQAWLQMEPRLRRTGRHHVPQLCGPHEAKDLIQQLLKTDPNERMTITQFMNHPWINQSMMVPSTPLHTTRVLNEDRELWEDVKTNTKYCMKWLDCENCDMDLYSAPLTQPLFDAITGGDDQRLSNHACGLRPGEDQGPRHIQQPSSQQETQEGRCGGQGRVHCLPKSVRWARTPVENPD</sequence>
<protein>
    <recommendedName>
        <fullName evidence="2">non-specific serine/threonine protein kinase</fullName>
        <ecNumber evidence="2">2.7.11.1</ecNumber>
    </recommendedName>
</protein>
<evidence type="ECO:0000313" key="13">
    <source>
        <dbReference type="Proteomes" id="UP001345963"/>
    </source>
</evidence>
<feature type="region of interest" description="Disordered" evidence="11">
    <location>
        <begin position="158"/>
        <end position="189"/>
    </location>
</feature>
<evidence type="ECO:0000256" key="1">
    <source>
        <dbReference type="ARBA" id="ARBA00006692"/>
    </source>
</evidence>
<dbReference type="EMBL" id="JAHUTI010011732">
    <property type="protein sequence ID" value="MED6236336.1"/>
    <property type="molecule type" value="Genomic_DNA"/>
</dbReference>
<keyword evidence="13" id="KW-1185">Reference proteome</keyword>
<evidence type="ECO:0000256" key="7">
    <source>
        <dbReference type="ARBA" id="ARBA00022777"/>
    </source>
</evidence>
<dbReference type="InterPro" id="IPR011009">
    <property type="entry name" value="Kinase-like_dom_sf"/>
</dbReference>
<evidence type="ECO:0000313" key="12">
    <source>
        <dbReference type="EMBL" id="MED6236336.1"/>
    </source>
</evidence>
<dbReference type="InterPro" id="IPR027442">
    <property type="entry name" value="MAPKAPK_C"/>
</dbReference>
<dbReference type="SUPFAM" id="SSF56112">
    <property type="entry name" value="Protein kinase-like (PK-like)"/>
    <property type="match status" value="1"/>
</dbReference>
<keyword evidence="7" id="KW-0418">Kinase</keyword>
<dbReference type="Gene3D" id="4.10.1170.10">
    <property type="entry name" value="MAP kinase activated protein kinase 2"/>
    <property type="match status" value="1"/>
</dbReference>
<proteinExistence type="inferred from homology"/>
<accession>A0ABU7ADU4</accession>
<evidence type="ECO:0000256" key="3">
    <source>
        <dbReference type="ARBA" id="ARBA00022527"/>
    </source>
</evidence>
<evidence type="ECO:0000256" key="6">
    <source>
        <dbReference type="ARBA" id="ARBA00022741"/>
    </source>
</evidence>
<evidence type="ECO:0000256" key="2">
    <source>
        <dbReference type="ARBA" id="ARBA00012513"/>
    </source>
</evidence>
<keyword evidence="4" id="KW-0597">Phosphoprotein</keyword>
<comment type="similarity">
    <text evidence="1">Belongs to the protein kinase superfamily. CAMK Ser/Thr protein kinase family.</text>
</comment>